<organism evidence="5 6">
    <name type="scientific">Sinocyclocheilus rhinocerous</name>
    <dbReference type="NCBI Taxonomy" id="307959"/>
    <lineage>
        <taxon>Eukaryota</taxon>
        <taxon>Metazoa</taxon>
        <taxon>Chordata</taxon>
        <taxon>Craniata</taxon>
        <taxon>Vertebrata</taxon>
        <taxon>Euteleostomi</taxon>
        <taxon>Actinopterygii</taxon>
        <taxon>Neopterygii</taxon>
        <taxon>Teleostei</taxon>
        <taxon>Ostariophysi</taxon>
        <taxon>Cypriniformes</taxon>
        <taxon>Cyprinidae</taxon>
        <taxon>Cyprininae</taxon>
        <taxon>Sinocyclocheilus</taxon>
    </lineage>
</organism>
<dbReference type="SUPFAM" id="SSF48371">
    <property type="entry name" value="ARM repeat"/>
    <property type="match status" value="2"/>
</dbReference>
<name>A0A673MT36_9TELE</name>
<feature type="compositionally biased region" description="Basic and acidic residues" evidence="4">
    <location>
        <begin position="1169"/>
        <end position="1179"/>
    </location>
</feature>
<evidence type="ECO:0000256" key="2">
    <source>
        <dbReference type="ARBA" id="ARBA00022737"/>
    </source>
</evidence>
<dbReference type="InterPro" id="IPR046837">
    <property type="entry name" value="Laa1/Sip1/HEATR5-like_HEAT"/>
</dbReference>
<dbReference type="GO" id="GO:0030139">
    <property type="term" value="C:endocytic vesicle"/>
    <property type="evidence" value="ECO:0007669"/>
    <property type="project" value="TreeGrafter"/>
</dbReference>
<sequence>MEQAHSLLLNEEACNQLQEHQRAEFVFEWLRFLKKLLPATDRADVKQNQKRLVEQLTAVLTSSPGPPTRLLLAQCLALVYRVGDSLTSSLTVDRCNDIIRSKDDSPSFLPTRLAAVACLGVLYEQLGRLLISSFKETMANLLKAMKSAESQGRCEIMLCIERILKGLGVSAVSCHRDIYKAARTCLTDRSMAVRCAATKCLLELQREAVFLWSTELENVATLCFRAFEGSNYDVRVAISKLLGTLLASALEPRQAIAPRPGSKRNSLEEVMELLSSGFLRGGAGFLRASGDMLKGTSSVSRDVRVGITQTCVVFVSILGGVWLENHFSCLVSLLMVWVSHARATQYPADAVSCRCCVSFILRATLGTLLGEKAQIAAAKEICQLISKQKRVVDAALHEGNMETRVSPADVAASQHVLVCALLELGSLLQDLSSTAAPLLQDTSIGMLDTVISVLLHPSASARLAAAWCLRCVAVGMPAQGAVLLDRCAERLNALKSCPEAVAGYSAAIAALLGAVQLCPLGVSHSKGKMVMTLAEDLLRSATQNSRISIQRTQGGWLLPSALSTLGPTVMEHHLPRLLLLWKCAFPLSVKDVENDLRRGDSFTWQVTLEGRAGALCAMKSLVVHCKDLLTDDVISRLLPLLSCAVGSYDAISIFPFSLECYKLLVHKEDLFGTVLKLLLNDLTGPEITACAELNLLPSLCYSQDLALLGPGLHDVDQHYIEEQLHGGGSGGGTLEYDPFIIFEKQQEVPTPLPPASALTAAAVQLFGVIFPHLGIQQKAQILEQFCEFVRQLKGSRQQTVQIHVAAAFCCTLKYLASSRRELGSEEVQRPALSLLLGALEGSNPLLRCMAAEGLARLVQVLNDPNFTVSITLMSFDKLKTARDAITRTGHALALSAVYRYLSGISSPQYLSACVGVLFTLSQDSTSPEVQMWALHALSMVVDLAGPLYHSHLEASFNLVLRLLLSTPHTHVEVQQSLGRCLNALITSMGPDLQGEGAGVCAVRTSCLVGCAVMQDSQDCLVQAQAISCLQQLHMFAPRFVNLASLVPSLCINLCSSYLSLRRAVVACLRQLAQREAVEVSDHTVALVKDTREEVGEVGLEGALFSLLDRESDPHLCQDIQETLVHMMSSSAESNLAHWLKLCKDVLSASADSAAAAGVEMQQEEDGDRYDDSSAFHAKSESSGPFNNLRWSTRVFSMECVCRIIAQCENGDTAHFNMALAQEQRLHESADFLVLHLADLIRMAFMAATDHSDQLRLAGLQTLLVIIRKFSNVPEPEFPGHVILEQYQANVGAALRPAFHVDAPPNVTAKACQVCSAWIASGVISDLRDLRRVHQLLASSLAKVQVGREVSNQLYNESTFTMETLAVLKAWAEVLNTITQLLKQYLYVWPLFNSRDGQYDGAGLLKLVQTDLATLSRLWLAALQDHALLTLPSQYSSQLPSTGGSFYTAETVEQARPHYYSAWATILHATALWLNSTGFIMVDEGPANLSRPVTPTSMGQSTSLSSVKSPEDVYTDRLHLNLGISVEFLCSPHSGDQMENIDSCLQALQALLEVPWPRLKMGNDQALSVELLSILHRLIVTRESPSIQLAVLELVRQIVCAAQEHVKEKRHSAEVDDGAAEKETVPEFGEGRDTGGLVPGKSLVFGALELCLCTLVRKLPQLSPKLAGSPTGWGGHICSLSSTDCRLVTSALAILSELPSICSPEGSVSVLPTVLYLLLGVLREAVKGSVGAESGQLVPGILQALRTVLTSPMSRAEKSRGAWAELLRCALHTLLDSWHTEPGVDEVTMLTSLTIFVLYASAEVTTVEPLQTCCIQTFRASLESKDPVVLSRSYQLLVSLFQGPAPVARPFILALGGCLVSQLQEVEKSRPQGPAELQAVQDAVRALEALVFAAEETHRPQLVAVLLPILISLLLDENALASAPAASRSLHESALGDLMRIGPQHSAVFKALMASAPHMKARLEAAVKGNQESMNTKAQTTRVNSKNTPSIQLKINFL</sequence>
<dbReference type="GO" id="GO:0042147">
    <property type="term" value="P:retrograde transport, endosome to Golgi"/>
    <property type="evidence" value="ECO:0007669"/>
    <property type="project" value="TreeGrafter"/>
</dbReference>
<feature type="region of interest" description="Disordered" evidence="4">
    <location>
        <begin position="1156"/>
        <end position="1179"/>
    </location>
</feature>
<dbReference type="InterPro" id="IPR040108">
    <property type="entry name" value="Laa1/Sip1/HEATR5"/>
</dbReference>
<dbReference type="FunFam" id="1.25.10.10:FF:000262">
    <property type="entry name" value="HEAT repeat-containing protein 5B"/>
    <property type="match status" value="1"/>
</dbReference>
<dbReference type="PANTHER" id="PTHR21663:SF1">
    <property type="entry name" value="HEAT REPEAT-CONTAINING PROTEIN 5A"/>
    <property type="match status" value="1"/>
</dbReference>
<dbReference type="Ensembl" id="ENSSRHT00000096401.1">
    <property type="protein sequence ID" value="ENSSRHP00000093859.1"/>
    <property type="gene ID" value="ENSSRHG00000045088.1"/>
</dbReference>
<dbReference type="GO" id="GO:0008104">
    <property type="term" value="P:intracellular protein localization"/>
    <property type="evidence" value="ECO:0007669"/>
    <property type="project" value="TreeGrafter"/>
</dbReference>
<dbReference type="Gene3D" id="1.25.10.10">
    <property type="entry name" value="Leucine-rich Repeat Variant"/>
    <property type="match status" value="2"/>
</dbReference>
<proteinExistence type="inferred from homology"/>
<feature type="region of interest" description="Disordered" evidence="4">
    <location>
        <begin position="1610"/>
        <end position="1630"/>
    </location>
</feature>
<evidence type="ECO:0000313" key="6">
    <source>
        <dbReference type="Proteomes" id="UP000472270"/>
    </source>
</evidence>
<evidence type="ECO:0000256" key="4">
    <source>
        <dbReference type="SAM" id="MobiDB-lite"/>
    </source>
</evidence>
<dbReference type="Pfam" id="PF25468">
    <property type="entry name" value="HEAT_HEATR5A"/>
    <property type="match status" value="1"/>
</dbReference>
<dbReference type="FunFam" id="1.25.10.10:FF:000098">
    <property type="entry name" value="HEAT repeat-containing protein 5A isoform X2"/>
    <property type="match status" value="1"/>
</dbReference>
<evidence type="ECO:0000256" key="1">
    <source>
        <dbReference type="ARBA" id="ARBA00008304"/>
    </source>
</evidence>
<reference evidence="5" key="1">
    <citation type="submission" date="2025-08" db="UniProtKB">
        <authorList>
            <consortium name="Ensembl"/>
        </authorList>
    </citation>
    <scope>IDENTIFICATION</scope>
</reference>
<accession>A0A673MT36</accession>
<comment type="similarity">
    <text evidence="1">Belongs to the HEATR5 family.</text>
</comment>
<dbReference type="Pfam" id="PF20210">
    <property type="entry name" value="Laa1_Sip1_HTR5"/>
    <property type="match status" value="1"/>
</dbReference>
<evidence type="ECO:0000313" key="5">
    <source>
        <dbReference type="Ensembl" id="ENSSRHP00000093859.1"/>
    </source>
</evidence>
<dbReference type="GO" id="GO:0016020">
    <property type="term" value="C:membrane"/>
    <property type="evidence" value="ECO:0007669"/>
    <property type="project" value="TreeGrafter"/>
</dbReference>
<dbReference type="GO" id="GO:0005829">
    <property type="term" value="C:cytosol"/>
    <property type="evidence" value="ECO:0007669"/>
    <property type="project" value="GOC"/>
</dbReference>
<keyword evidence="2" id="KW-0677">Repeat</keyword>
<dbReference type="PANTHER" id="PTHR21663">
    <property type="entry name" value="HYPOTHETICAL HEAT DOMAIN-CONTAINING"/>
    <property type="match status" value="1"/>
</dbReference>
<gene>
    <name evidence="5" type="primary">heatr5a</name>
</gene>
<keyword evidence="6" id="KW-1185">Reference proteome</keyword>
<dbReference type="InterPro" id="IPR011989">
    <property type="entry name" value="ARM-like"/>
</dbReference>
<dbReference type="GO" id="GO:0006897">
    <property type="term" value="P:endocytosis"/>
    <property type="evidence" value="ECO:0007669"/>
    <property type="project" value="TreeGrafter"/>
</dbReference>
<evidence type="ECO:0000256" key="3">
    <source>
        <dbReference type="ARBA" id="ARBA00070811"/>
    </source>
</evidence>
<dbReference type="Proteomes" id="UP000472270">
    <property type="component" value="Unassembled WGS sequence"/>
</dbReference>
<reference evidence="5" key="2">
    <citation type="submission" date="2025-09" db="UniProtKB">
        <authorList>
            <consortium name="Ensembl"/>
        </authorList>
    </citation>
    <scope>IDENTIFICATION</scope>
</reference>
<dbReference type="InterPro" id="IPR016024">
    <property type="entry name" value="ARM-type_fold"/>
</dbReference>
<dbReference type="GO" id="GO:0005794">
    <property type="term" value="C:Golgi apparatus"/>
    <property type="evidence" value="ECO:0007669"/>
    <property type="project" value="TreeGrafter"/>
</dbReference>
<protein>
    <recommendedName>
        <fullName evidence="3">HEAT repeat-containing protein 5A</fullName>
    </recommendedName>
</protein>